<dbReference type="InterPro" id="IPR003439">
    <property type="entry name" value="ABC_transporter-like_ATP-bd"/>
</dbReference>
<evidence type="ECO:0000313" key="2">
    <source>
        <dbReference type="EnsemblMetazoa" id="XP_019766506.1"/>
    </source>
</evidence>
<dbReference type="InterPro" id="IPR026082">
    <property type="entry name" value="ABCA"/>
</dbReference>
<evidence type="ECO:0000313" key="3">
    <source>
        <dbReference type="Proteomes" id="UP000019118"/>
    </source>
</evidence>
<proteinExistence type="predicted"/>
<dbReference type="PROSITE" id="PS50893">
    <property type="entry name" value="ABC_TRANSPORTER_2"/>
    <property type="match status" value="1"/>
</dbReference>
<reference evidence="3" key="1">
    <citation type="journal article" date="2013" name="Genome Biol.">
        <title>Draft genome of the mountain pine beetle, Dendroctonus ponderosae Hopkins, a major forest pest.</title>
        <authorList>
            <person name="Keeling C.I."/>
            <person name="Yuen M.M."/>
            <person name="Liao N.Y."/>
            <person name="Docking T.R."/>
            <person name="Chan S.K."/>
            <person name="Taylor G.A."/>
            <person name="Palmquist D.L."/>
            <person name="Jackman S.D."/>
            <person name="Nguyen A."/>
            <person name="Li M."/>
            <person name="Henderson H."/>
            <person name="Janes J.K."/>
            <person name="Zhao Y."/>
            <person name="Pandoh P."/>
            <person name="Moore R."/>
            <person name="Sperling F.A."/>
            <person name="Huber D.P."/>
            <person name="Birol I."/>
            <person name="Jones S.J."/>
            <person name="Bohlmann J."/>
        </authorList>
    </citation>
    <scope>NUCLEOTIDE SEQUENCE</scope>
</reference>
<dbReference type="Proteomes" id="UP000019118">
    <property type="component" value="Unassembled WGS sequence"/>
</dbReference>
<feature type="domain" description="ABC transporter" evidence="1">
    <location>
        <begin position="41"/>
        <end position="271"/>
    </location>
</feature>
<dbReference type="GO" id="GO:0016887">
    <property type="term" value="F:ATP hydrolysis activity"/>
    <property type="evidence" value="ECO:0007669"/>
    <property type="project" value="InterPro"/>
</dbReference>
<organism evidence="2 3">
    <name type="scientific">Dendroctonus ponderosae</name>
    <name type="common">Mountain pine beetle</name>
    <dbReference type="NCBI Taxonomy" id="77166"/>
    <lineage>
        <taxon>Eukaryota</taxon>
        <taxon>Metazoa</taxon>
        <taxon>Ecdysozoa</taxon>
        <taxon>Arthropoda</taxon>
        <taxon>Hexapoda</taxon>
        <taxon>Insecta</taxon>
        <taxon>Pterygota</taxon>
        <taxon>Neoptera</taxon>
        <taxon>Endopterygota</taxon>
        <taxon>Coleoptera</taxon>
        <taxon>Polyphaga</taxon>
        <taxon>Cucujiformia</taxon>
        <taxon>Curculionidae</taxon>
        <taxon>Scolytinae</taxon>
        <taxon>Dendroctonus</taxon>
    </lineage>
</organism>
<evidence type="ECO:0000259" key="1">
    <source>
        <dbReference type="PROSITE" id="PS50893"/>
    </source>
</evidence>
<dbReference type="FunFam" id="3.40.50.300:FF:000327">
    <property type="entry name" value="ATP-binding cassette sub-family A member 3"/>
    <property type="match status" value="1"/>
</dbReference>
<name>A0AAR5Q094_DENPD</name>
<reference evidence="2" key="2">
    <citation type="submission" date="2024-08" db="UniProtKB">
        <authorList>
            <consortium name="EnsemblMetazoa"/>
        </authorList>
    </citation>
    <scope>IDENTIFICATION</scope>
</reference>
<dbReference type="PANTHER" id="PTHR19229:SF250">
    <property type="entry name" value="ABC TRANSPORTER DOMAIN-CONTAINING PROTEIN-RELATED"/>
    <property type="match status" value="1"/>
</dbReference>
<dbReference type="PANTHER" id="PTHR19229">
    <property type="entry name" value="ATP-BINDING CASSETTE TRANSPORTER SUBFAMILY A ABCA"/>
    <property type="match status" value="1"/>
</dbReference>
<dbReference type="Pfam" id="PF00005">
    <property type="entry name" value="ABC_tran"/>
    <property type="match status" value="1"/>
</dbReference>
<dbReference type="GO" id="GO:0005319">
    <property type="term" value="F:lipid transporter activity"/>
    <property type="evidence" value="ECO:0007669"/>
    <property type="project" value="TreeGrafter"/>
</dbReference>
<dbReference type="GO" id="GO:0140359">
    <property type="term" value="F:ABC-type transporter activity"/>
    <property type="evidence" value="ECO:0007669"/>
    <property type="project" value="InterPro"/>
</dbReference>
<dbReference type="GO" id="GO:0005524">
    <property type="term" value="F:ATP binding"/>
    <property type="evidence" value="ECO:0007669"/>
    <property type="project" value="InterPro"/>
</dbReference>
<dbReference type="CDD" id="cd03263">
    <property type="entry name" value="ABC_subfamily_A"/>
    <property type="match status" value="1"/>
</dbReference>
<dbReference type="InterPro" id="IPR056264">
    <property type="entry name" value="R2_ABCA1-4-like"/>
</dbReference>
<dbReference type="InterPro" id="IPR027417">
    <property type="entry name" value="P-loop_NTPase"/>
</dbReference>
<keyword evidence="3" id="KW-1185">Reference proteome</keyword>
<protein>
    <recommendedName>
        <fullName evidence="1">ABC transporter domain-containing protein</fullName>
    </recommendedName>
</protein>
<dbReference type="AlphaFoldDB" id="A0AAR5Q094"/>
<dbReference type="EnsemblMetazoa" id="XM_019910947.1">
    <property type="protein sequence ID" value="XP_019766506.1"/>
    <property type="gene ID" value="LOC109541946"/>
</dbReference>
<dbReference type="Pfam" id="PF23321">
    <property type="entry name" value="R1_ABCA1"/>
    <property type="match status" value="1"/>
</dbReference>
<accession>A0AAR5Q094</accession>
<dbReference type="GO" id="GO:0016020">
    <property type="term" value="C:membrane"/>
    <property type="evidence" value="ECO:0007669"/>
    <property type="project" value="InterPro"/>
</dbReference>
<dbReference type="Gene3D" id="3.40.50.300">
    <property type="entry name" value="P-loop containing nucleotide triphosphate hydrolases"/>
    <property type="match status" value="1"/>
</dbReference>
<sequence>MQQSNFPKNPKDVINEDSDVLAEKHQIRNTSQSELFQNYTMVLSDLTKYYKDFLAVNGLCLGVKSYECFGLLGINGAGKTTTFKMLTGDEAISHGDAWVQGNSIKTEIKQVQKLIGYCPQFDALLDDLTARETLQMFSLLRGIPLQQCSSLAEKLALDFNFSRHLDKQVKELSGGNKRKLSTSIALIGDPPVVYLDEPTTGMDPATKRYLWNALCRVRDSGKTIVLTSHSMEECEALCTRLAIMVNGNFKCLGSTQHLKSKFAEGYTITIKVKKPENSSAAHHSETQPIEHFIRDNFPNSQLREKHEELLTYYISDKSVPWSKMFGLLEEAKRRDLNIEDYSLGQSSLEQVFLTFTKHQFTTE</sequence>
<dbReference type="SUPFAM" id="SSF52540">
    <property type="entry name" value="P-loop containing nucleoside triphosphate hydrolases"/>
    <property type="match status" value="1"/>
</dbReference>